<evidence type="ECO:0000313" key="2">
    <source>
        <dbReference type="EMBL" id="MBW7462430.1"/>
    </source>
</evidence>
<dbReference type="Pfam" id="PF05893">
    <property type="entry name" value="LuxC"/>
    <property type="match status" value="1"/>
</dbReference>
<accession>A0ABS7CNA0</accession>
<dbReference type="EMBL" id="JAHZIK010003928">
    <property type="protein sequence ID" value="MBW7462430.1"/>
    <property type="molecule type" value="Genomic_DNA"/>
</dbReference>
<evidence type="ECO:0000256" key="1">
    <source>
        <dbReference type="ARBA" id="ARBA00022857"/>
    </source>
</evidence>
<reference evidence="2 3" key="1">
    <citation type="submission" date="2021-07" db="EMBL/GenBank/DDBJ databases">
        <title>Paenibacillus radiodurans sp. nov., isolated from the southeastern edge of Tengger Desert.</title>
        <authorList>
            <person name="Zhang G."/>
        </authorList>
    </citation>
    <scope>NUCLEOTIDE SEQUENCE [LARGE SCALE GENOMIC DNA]</scope>
    <source>
        <strain evidence="2 3">CCM 7311</strain>
    </source>
</reference>
<keyword evidence="1" id="KW-0521">NADP</keyword>
<name>A0ABS7CNA0_9BACL</name>
<dbReference type="Proteomes" id="UP001519887">
    <property type="component" value="Unassembled WGS sequence"/>
</dbReference>
<proteinExistence type="predicted"/>
<sequence>QLLAAELQRFQLRKPRAAVTREEAQAIHALRNQYELAALNGAGTAVYGSKQGTEWTVIYHPSGEMQASPLNRTVHVIGCLSLEETIPAMPLHRRYSQS</sequence>
<protein>
    <submittedName>
        <fullName evidence="2">Acyl-CoA reductase</fullName>
    </submittedName>
</protein>
<dbReference type="InterPro" id="IPR008670">
    <property type="entry name" value="CoA_reduct_LuxC"/>
</dbReference>
<evidence type="ECO:0000313" key="3">
    <source>
        <dbReference type="Proteomes" id="UP001519887"/>
    </source>
</evidence>
<organism evidence="2 3">
    <name type="scientific">Paenibacillus sepulcri</name>
    <dbReference type="NCBI Taxonomy" id="359917"/>
    <lineage>
        <taxon>Bacteria</taxon>
        <taxon>Bacillati</taxon>
        <taxon>Bacillota</taxon>
        <taxon>Bacilli</taxon>
        <taxon>Bacillales</taxon>
        <taxon>Paenibacillaceae</taxon>
        <taxon>Paenibacillus</taxon>
    </lineage>
</organism>
<feature type="non-terminal residue" evidence="2">
    <location>
        <position position="1"/>
    </location>
</feature>
<feature type="non-terminal residue" evidence="2">
    <location>
        <position position="98"/>
    </location>
</feature>
<comment type="caution">
    <text evidence="2">The sequence shown here is derived from an EMBL/GenBank/DDBJ whole genome shotgun (WGS) entry which is preliminary data.</text>
</comment>
<gene>
    <name evidence="2" type="ORF">K0U00_51105</name>
</gene>
<keyword evidence="3" id="KW-1185">Reference proteome</keyword>